<feature type="domain" description="Malectin" evidence="11">
    <location>
        <begin position="865"/>
        <end position="1004"/>
    </location>
</feature>
<keyword evidence="5" id="KW-0256">Endoplasmic reticulum</keyword>
<dbReference type="NCBIfam" id="TIGR04183">
    <property type="entry name" value="Por_Secre_tail"/>
    <property type="match status" value="1"/>
</dbReference>
<keyword evidence="8" id="KW-0325">Glycoprotein</keyword>
<dbReference type="SUPFAM" id="SSF63829">
    <property type="entry name" value="Calcium-dependent phosphotriesterase"/>
    <property type="match status" value="1"/>
</dbReference>
<reference evidence="13 14" key="1">
    <citation type="submission" date="2020-08" db="EMBL/GenBank/DDBJ databases">
        <title>Adhaeribacter dokdonensis sp. nov., isolated from the rhizosphere of Elymus tsukushiensis, a plant native to the Dokdo Islands, Republic of Korea.</title>
        <authorList>
            <person name="Ghim S.Y."/>
        </authorList>
    </citation>
    <scope>NUCLEOTIDE SEQUENCE [LARGE SCALE GENOMIC DNA]</scope>
    <source>
        <strain evidence="13 14">KUDC8001</strain>
    </source>
</reference>
<evidence type="ECO:0000256" key="4">
    <source>
        <dbReference type="ARBA" id="ARBA00022729"/>
    </source>
</evidence>
<feature type="transmembrane region" description="Helical" evidence="10">
    <location>
        <begin position="34"/>
        <end position="53"/>
    </location>
</feature>
<dbReference type="Gene3D" id="2.60.120.430">
    <property type="entry name" value="Galactose-binding lectin"/>
    <property type="match status" value="1"/>
</dbReference>
<dbReference type="SUPFAM" id="SSF49785">
    <property type="entry name" value="Galactose-binding domain-like"/>
    <property type="match status" value="1"/>
</dbReference>
<evidence type="ECO:0000256" key="1">
    <source>
        <dbReference type="ARBA" id="ARBA00004115"/>
    </source>
</evidence>
<dbReference type="EMBL" id="CP055153">
    <property type="protein sequence ID" value="QMU28764.1"/>
    <property type="molecule type" value="Genomic_DNA"/>
</dbReference>
<keyword evidence="9" id="KW-0119">Carbohydrate metabolism</keyword>
<dbReference type="RefSeq" id="WP_182415947.1">
    <property type="nucleotide sequence ID" value="NZ_CP055153.1"/>
</dbReference>
<comment type="subcellular location">
    <subcellularLocation>
        <location evidence="1">Endoplasmic reticulum membrane</location>
        <topology evidence="1">Single-pass type I membrane protein</topology>
    </subcellularLocation>
</comment>
<dbReference type="InterPro" id="IPR022519">
    <property type="entry name" value="Gloeo/Verruco_rpt"/>
</dbReference>
<evidence type="ECO:0000256" key="9">
    <source>
        <dbReference type="ARBA" id="ARBA00023277"/>
    </source>
</evidence>
<name>A0A7L7L7N5_9BACT</name>
<dbReference type="InterPro" id="IPR039155">
    <property type="entry name" value="MLEC"/>
</dbReference>
<evidence type="ECO:0000256" key="10">
    <source>
        <dbReference type="SAM" id="Phobius"/>
    </source>
</evidence>
<dbReference type="InterPro" id="IPR008979">
    <property type="entry name" value="Galactose-bd-like_sf"/>
</dbReference>
<evidence type="ECO:0000256" key="7">
    <source>
        <dbReference type="ARBA" id="ARBA00023136"/>
    </source>
</evidence>
<dbReference type="Pfam" id="PF11721">
    <property type="entry name" value="Malectin"/>
    <property type="match status" value="1"/>
</dbReference>
<keyword evidence="6 10" id="KW-1133">Transmembrane helix</keyword>
<evidence type="ECO:0000313" key="13">
    <source>
        <dbReference type="EMBL" id="QMU28764.1"/>
    </source>
</evidence>
<evidence type="ECO:0000259" key="12">
    <source>
        <dbReference type="Pfam" id="PF18962"/>
    </source>
</evidence>
<evidence type="ECO:0000256" key="5">
    <source>
        <dbReference type="ARBA" id="ARBA00022824"/>
    </source>
</evidence>
<protein>
    <submittedName>
        <fullName evidence="13">T9SS type A sorting domain-containing protein</fullName>
    </submittedName>
</protein>
<dbReference type="Pfam" id="PF18962">
    <property type="entry name" value="Por_Secre_tail"/>
    <property type="match status" value="1"/>
</dbReference>
<keyword evidence="14" id="KW-1185">Reference proteome</keyword>
<organism evidence="13 14">
    <name type="scientific">Adhaeribacter radiodurans</name>
    <dbReference type="NCBI Taxonomy" id="2745197"/>
    <lineage>
        <taxon>Bacteria</taxon>
        <taxon>Pseudomonadati</taxon>
        <taxon>Bacteroidota</taxon>
        <taxon>Cytophagia</taxon>
        <taxon>Cytophagales</taxon>
        <taxon>Hymenobacteraceae</taxon>
        <taxon>Adhaeribacter</taxon>
    </lineage>
</organism>
<proteinExistence type="inferred from homology"/>
<evidence type="ECO:0000259" key="11">
    <source>
        <dbReference type="Pfam" id="PF11721"/>
    </source>
</evidence>
<dbReference type="InterPro" id="IPR021720">
    <property type="entry name" value="Malectin_dom"/>
</dbReference>
<evidence type="ECO:0000256" key="6">
    <source>
        <dbReference type="ARBA" id="ARBA00022989"/>
    </source>
</evidence>
<dbReference type="Pfam" id="PF17963">
    <property type="entry name" value="Big_9"/>
    <property type="match status" value="1"/>
</dbReference>
<dbReference type="AlphaFoldDB" id="A0A7L7L7N5"/>
<dbReference type="GO" id="GO:0016020">
    <property type="term" value="C:membrane"/>
    <property type="evidence" value="ECO:0007669"/>
    <property type="project" value="TreeGrafter"/>
</dbReference>
<evidence type="ECO:0000256" key="3">
    <source>
        <dbReference type="ARBA" id="ARBA00022692"/>
    </source>
</evidence>
<evidence type="ECO:0000313" key="14">
    <source>
        <dbReference type="Proteomes" id="UP000514509"/>
    </source>
</evidence>
<gene>
    <name evidence="13" type="ORF">HUW48_12285</name>
</gene>
<sequence length="1110" mass="117519">MKSSITLAVRNLLSSAINCPLIINLQNSFYFSHLRAWLVTGLLFLLSNFAAIAQQDILFGLTSAGGLQSAGTAFTIQSNGSGFTVQKTFAKSGHSPTGDLIKASDGNFYGMNSSGGTYDYGNIFKISSSGMLTSLHSFNGLLEGGNPRGSLVQGTDGNFYGMTRDGGTNGRGTIFRITPDGTFIVLHSFSLTTEGGNPYGSLIQGADGDFYGLTSRGGLYGNNTPYIGYGTVFKITLEGTLTVLRHLDQANDGSNPRGSLIQGDDGNFYGMTSAGGTYRSGTIFRISPIGTFSVRRHLNPITDGAVANVNNLIKASDGNFYGMLYQGGTYGYGTIFKLTPRGIFTVLKHLNMIPDGGWPNGSLVQNIDGNFYGMTSYGGTYRFGTIFKITLGGTYTVLKNLNALPDGKYARGSLTRNNNDGNFYGMTYAGGNNSLGTIFKITPGGAFTVLVHLPEGSGANPSASLIQAWDGSFYGMTQKGGTSDNSGSIYKFCNSTFSTLKSFDKAADGGNPQGSLVQGADGNFYGVTLEGGMYNYGTIFKITPGGTLTVLWDLDGTIDGGKPWGSLVQGSDGNFYGTAYSGGTYNYGTIFRITASGAYRVLYNLNQFKDGSFPQGSLVQGVDGDFYGMTSSGGIYGQGTIFRITSSGVFQVIQYFDKTNGASPFSNSLIQGTNNNLYGMTEEGGAYGYGTIFKVTPQGSFTLLHSLNITMDGGYPKGSLVKGSANTLYGMAFQGGAYGGGTIFKITNDSNFTVLHHFNLSTDGHSPWGSLVVQKANPIAKAQSVTTAINTPKAITLTATGGGTPLEFKIAGQPQHGTVTGSNAHRVYTPNPGFTGTDSFKFRVIWGCQSSTSKTVIITVGQASMVRINAGGSAVATSLGKFSADTYFSGATSISSTASAIGNTINDALYQDNRRATNNGGNFEYSIPIRNGAYTVKLHFAEIFHITTGKRKFNVSAEGVSWLSNYDIFAAAGGARKALIVTKSIIISDGILNVRFISIVDKACVSAIEVLPVAAGECFITAEELVAESIVATSIYPNPVKTLLTIQLNVPVTNLQSSISDVIGMEMLYNPHQEVNNDKLQINVASLPAGLYLLQLESDQGHQTFKFIKE</sequence>
<dbReference type="Proteomes" id="UP000514509">
    <property type="component" value="Chromosome"/>
</dbReference>
<accession>A0A7L7L7N5</accession>
<comment type="similarity">
    <text evidence="2">Belongs to the malectin family.</text>
</comment>
<evidence type="ECO:0000256" key="2">
    <source>
        <dbReference type="ARBA" id="ARBA00009141"/>
    </source>
</evidence>
<dbReference type="GO" id="GO:0030246">
    <property type="term" value="F:carbohydrate binding"/>
    <property type="evidence" value="ECO:0007669"/>
    <property type="project" value="InterPro"/>
</dbReference>
<keyword evidence="3 10" id="KW-0812">Transmembrane</keyword>
<keyword evidence="7 10" id="KW-0472">Membrane</keyword>
<dbReference type="Gene3D" id="2.60.40.3440">
    <property type="match status" value="1"/>
</dbReference>
<evidence type="ECO:0000256" key="8">
    <source>
        <dbReference type="ARBA" id="ARBA00023180"/>
    </source>
</evidence>
<dbReference type="NCBIfam" id="TIGR03803">
    <property type="entry name" value="Gloeo_Verruco"/>
    <property type="match status" value="14"/>
</dbReference>
<dbReference type="PANTHER" id="PTHR13460:SF0">
    <property type="entry name" value="MALECTIN"/>
    <property type="match status" value="1"/>
</dbReference>
<feature type="domain" description="Secretion system C-terminal sorting" evidence="12">
    <location>
        <begin position="1035"/>
        <end position="1108"/>
    </location>
</feature>
<dbReference type="PANTHER" id="PTHR13460">
    <property type="match status" value="1"/>
</dbReference>
<dbReference type="KEGG" id="add:HUW48_12285"/>
<keyword evidence="4" id="KW-0732">Signal</keyword>
<dbReference type="InterPro" id="IPR026444">
    <property type="entry name" value="Secre_tail"/>
</dbReference>